<dbReference type="SUPFAM" id="SSF53335">
    <property type="entry name" value="S-adenosyl-L-methionine-dependent methyltransferases"/>
    <property type="match status" value="1"/>
</dbReference>
<dbReference type="STRING" id="1247936.BN2475_370092"/>
<dbReference type="CDD" id="cd02440">
    <property type="entry name" value="AdoMet_MTases"/>
    <property type="match status" value="1"/>
</dbReference>
<dbReference type="EMBL" id="CYGX02000037">
    <property type="protein sequence ID" value="SIT42559.1"/>
    <property type="molecule type" value="Genomic_DNA"/>
</dbReference>
<name>A0A1N7S5H4_9BURK</name>
<protein>
    <recommendedName>
        <fullName evidence="3">Class I SAM-dependent methyltransferase</fullName>
    </recommendedName>
</protein>
<sequence length="221" mass="24350">MANSGDLSIDSMTLYQFTNNWFDTVAKGLWDQFMARYAPARILEIGSYEGASACYLIDTLAPHHPVELHCIDSWEGGLEHQAEGVSPADMAAVESRFHHNVTQSAGQHAGRAKVVVHKGYSDECLARLIAEGKKGYFDFVYVDGSHQAADVLADAVLGFKLLKVGGVIAFDDYLWSEQLPTGKDPLRCPKPAIDAFVNLNCRKLDVLSAPLYQLYVRKLAD</sequence>
<dbReference type="AlphaFoldDB" id="A0A1N7S5H4"/>
<dbReference type="InterPro" id="IPR029063">
    <property type="entry name" value="SAM-dependent_MTases_sf"/>
</dbReference>
<gene>
    <name evidence="1" type="ORF">BN2475_370092</name>
</gene>
<evidence type="ECO:0008006" key="3">
    <source>
        <dbReference type="Google" id="ProtNLM"/>
    </source>
</evidence>
<reference evidence="1 2" key="1">
    <citation type="submission" date="2016-12" db="EMBL/GenBank/DDBJ databases">
        <authorList>
            <person name="Song W.-J."/>
            <person name="Kurnit D.M."/>
        </authorList>
    </citation>
    <scope>NUCLEOTIDE SEQUENCE [LARGE SCALE GENOMIC DNA]</scope>
    <source>
        <strain evidence="1 2">STM7296</strain>
    </source>
</reference>
<dbReference type="Proteomes" id="UP000187012">
    <property type="component" value="Unassembled WGS sequence"/>
</dbReference>
<dbReference type="Pfam" id="PF13578">
    <property type="entry name" value="Methyltransf_24"/>
    <property type="match status" value="1"/>
</dbReference>
<accession>A0A1N7S5H4</accession>
<proteinExistence type="predicted"/>
<organism evidence="1 2">
    <name type="scientific">Paraburkholderia ribeironis</name>
    <dbReference type="NCBI Taxonomy" id="1247936"/>
    <lineage>
        <taxon>Bacteria</taxon>
        <taxon>Pseudomonadati</taxon>
        <taxon>Pseudomonadota</taxon>
        <taxon>Betaproteobacteria</taxon>
        <taxon>Burkholderiales</taxon>
        <taxon>Burkholderiaceae</taxon>
        <taxon>Paraburkholderia</taxon>
    </lineage>
</organism>
<keyword evidence="2" id="KW-1185">Reference proteome</keyword>
<evidence type="ECO:0000313" key="1">
    <source>
        <dbReference type="EMBL" id="SIT42559.1"/>
    </source>
</evidence>
<dbReference type="Gene3D" id="3.40.50.150">
    <property type="entry name" value="Vaccinia Virus protein VP39"/>
    <property type="match status" value="1"/>
</dbReference>
<evidence type="ECO:0000313" key="2">
    <source>
        <dbReference type="Proteomes" id="UP000187012"/>
    </source>
</evidence>